<dbReference type="AlphaFoldDB" id="A0A6A6FJP0"/>
<name>A0A6A6FJP0_9PEZI</name>
<dbReference type="SUPFAM" id="SSF57701">
    <property type="entry name" value="Zn2/Cys6 DNA-binding domain"/>
    <property type="match status" value="1"/>
</dbReference>
<dbReference type="InterPro" id="IPR021858">
    <property type="entry name" value="Fun_TF"/>
</dbReference>
<evidence type="ECO:0000256" key="2">
    <source>
        <dbReference type="ARBA" id="ARBA00023242"/>
    </source>
</evidence>
<dbReference type="GO" id="GO:0000981">
    <property type="term" value="F:DNA-binding transcription factor activity, RNA polymerase II-specific"/>
    <property type="evidence" value="ECO:0007669"/>
    <property type="project" value="InterPro"/>
</dbReference>
<accession>A0A6A6FJP0</accession>
<dbReference type="Proteomes" id="UP000799539">
    <property type="component" value="Unassembled WGS sequence"/>
</dbReference>
<dbReference type="Gene3D" id="4.10.240.10">
    <property type="entry name" value="Zn(2)-C6 fungal-type DNA-binding domain"/>
    <property type="match status" value="1"/>
</dbReference>
<dbReference type="GO" id="GO:0045944">
    <property type="term" value="P:positive regulation of transcription by RNA polymerase II"/>
    <property type="evidence" value="ECO:0007669"/>
    <property type="project" value="TreeGrafter"/>
</dbReference>
<organism evidence="5 6">
    <name type="scientific">Cercospora zeae-maydis SCOH1-5</name>
    <dbReference type="NCBI Taxonomy" id="717836"/>
    <lineage>
        <taxon>Eukaryota</taxon>
        <taxon>Fungi</taxon>
        <taxon>Dikarya</taxon>
        <taxon>Ascomycota</taxon>
        <taxon>Pezizomycotina</taxon>
        <taxon>Dothideomycetes</taxon>
        <taxon>Dothideomycetidae</taxon>
        <taxon>Mycosphaerellales</taxon>
        <taxon>Mycosphaerellaceae</taxon>
        <taxon>Cercospora</taxon>
    </lineage>
</organism>
<comment type="subcellular location">
    <subcellularLocation>
        <location evidence="1">Nucleus</location>
    </subcellularLocation>
</comment>
<feature type="domain" description="Zn(2)-C6 fungal-type" evidence="4">
    <location>
        <begin position="76"/>
        <end position="104"/>
    </location>
</feature>
<evidence type="ECO:0000256" key="3">
    <source>
        <dbReference type="SAM" id="MobiDB-lite"/>
    </source>
</evidence>
<dbReference type="InterPro" id="IPR036864">
    <property type="entry name" value="Zn2-C6_fun-type_DNA-bd_sf"/>
</dbReference>
<proteinExistence type="predicted"/>
<dbReference type="SMART" id="SM00066">
    <property type="entry name" value="GAL4"/>
    <property type="match status" value="1"/>
</dbReference>
<protein>
    <recommendedName>
        <fullName evidence="4">Zn(2)-C6 fungal-type domain-containing protein</fullName>
    </recommendedName>
</protein>
<feature type="compositionally biased region" description="Polar residues" evidence="3">
    <location>
        <begin position="131"/>
        <end position="143"/>
    </location>
</feature>
<feature type="region of interest" description="Disordered" evidence="3">
    <location>
        <begin position="115"/>
        <end position="143"/>
    </location>
</feature>
<evidence type="ECO:0000256" key="1">
    <source>
        <dbReference type="ARBA" id="ARBA00004123"/>
    </source>
</evidence>
<keyword evidence="2" id="KW-0539">Nucleus</keyword>
<dbReference type="OrthoDB" id="5333823at2759"/>
<dbReference type="PROSITE" id="PS00463">
    <property type="entry name" value="ZN2_CY6_FUNGAL_1"/>
    <property type="match status" value="1"/>
</dbReference>
<keyword evidence="6" id="KW-1185">Reference proteome</keyword>
<gene>
    <name evidence="5" type="ORF">CERZMDRAFT_111256</name>
</gene>
<dbReference type="Pfam" id="PF11951">
    <property type="entry name" value="Fungal_trans_2"/>
    <property type="match status" value="1"/>
</dbReference>
<evidence type="ECO:0000259" key="4">
    <source>
        <dbReference type="PROSITE" id="PS50048"/>
    </source>
</evidence>
<dbReference type="GO" id="GO:0005634">
    <property type="term" value="C:nucleus"/>
    <property type="evidence" value="ECO:0007669"/>
    <property type="project" value="UniProtKB-SubCell"/>
</dbReference>
<dbReference type="PROSITE" id="PS50048">
    <property type="entry name" value="ZN2_CY6_FUNGAL_2"/>
    <property type="match status" value="1"/>
</dbReference>
<dbReference type="EMBL" id="ML992670">
    <property type="protein sequence ID" value="KAF2213610.1"/>
    <property type="molecule type" value="Genomic_DNA"/>
</dbReference>
<evidence type="ECO:0000313" key="6">
    <source>
        <dbReference type="Proteomes" id="UP000799539"/>
    </source>
</evidence>
<dbReference type="GO" id="GO:0000976">
    <property type="term" value="F:transcription cis-regulatory region binding"/>
    <property type="evidence" value="ECO:0007669"/>
    <property type="project" value="TreeGrafter"/>
</dbReference>
<sequence>MAVSAFTPPPDLNDSPCTVVPKVEELDDAGSSLNKVQDVVEAKLYPTEEGPRKRGRPRKHPVVEQKKSTHIRSKTGCKTCRRRKKKCDEARPSCQNCEKNNVLCEGYDEKKQWRSGKQKSLEHGPAAASSLPEQSSLEPTSPMESNMAVARPMRRFPWPSVQDDMDHRFMEYFRQSLSRVLSVNDHYNPFTTLVYPMAEAHPGLMASLLYLSGSSLVANATTVTSSMSARQEQLCSMAVTSLNEEINKLTLDDAASSEDGGTSVSDPLIAQMLLFCLQTVCSGDLAGQWQSHLRALKFMLSRRPQSHFNTQFRQFVLEFLIYHDYSSAITAVENPLDQQSLQLMEHFGLQSMVQPDSATLLGVTDGLFGYISRIRTLRDQIRQPSAESYAEAQLLHEELAHWTCPYAESTPRYWASLLYRQCVCLYLHRTVMPSQPCPAFKRGVDDGLEYLRHLPRERDDSATQSILLMPLFLLGCSAFEPAQRREIAEAFDRLQNWSSLGNIKYARKVVEEIWQMMDDGRAEETWYWEGVLQRRGWNFLIT</sequence>
<dbReference type="InterPro" id="IPR001138">
    <property type="entry name" value="Zn2Cys6_DnaBD"/>
</dbReference>
<dbReference type="GO" id="GO:0008270">
    <property type="term" value="F:zinc ion binding"/>
    <property type="evidence" value="ECO:0007669"/>
    <property type="project" value="InterPro"/>
</dbReference>
<dbReference type="CDD" id="cd00067">
    <property type="entry name" value="GAL4"/>
    <property type="match status" value="1"/>
</dbReference>
<dbReference type="PANTHER" id="PTHR37534">
    <property type="entry name" value="TRANSCRIPTIONAL ACTIVATOR PROTEIN UGA3"/>
    <property type="match status" value="1"/>
</dbReference>
<dbReference type="PANTHER" id="PTHR37534:SF38">
    <property type="entry name" value="ZN(2)-C6 FUNGAL-TYPE DOMAIN-CONTAINING PROTEIN"/>
    <property type="match status" value="1"/>
</dbReference>
<reference evidence="5" key="1">
    <citation type="journal article" date="2020" name="Stud. Mycol.">
        <title>101 Dothideomycetes genomes: a test case for predicting lifestyles and emergence of pathogens.</title>
        <authorList>
            <person name="Haridas S."/>
            <person name="Albert R."/>
            <person name="Binder M."/>
            <person name="Bloem J."/>
            <person name="Labutti K."/>
            <person name="Salamov A."/>
            <person name="Andreopoulos B."/>
            <person name="Baker S."/>
            <person name="Barry K."/>
            <person name="Bills G."/>
            <person name="Bluhm B."/>
            <person name="Cannon C."/>
            <person name="Castanera R."/>
            <person name="Culley D."/>
            <person name="Daum C."/>
            <person name="Ezra D."/>
            <person name="Gonzalez J."/>
            <person name="Henrissat B."/>
            <person name="Kuo A."/>
            <person name="Liang C."/>
            <person name="Lipzen A."/>
            <person name="Lutzoni F."/>
            <person name="Magnuson J."/>
            <person name="Mondo S."/>
            <person name="Nolan M."/>
            <person name="Ohm R."/>
            <person name="Pangilinan J."/>
            <person name="Park H.-J."/>
            <person name="Ramirez L."/>
            <person name="Alfaro M."/>
            <person name="Sun H."/>
            <person name="Tritt A."/>
            <person name="Yoshinaga Y."/>
            <person name="Zwiers L.-H."/>
            <person name="Turgeon B."/>
            <person name="Goodwin S."/>
            <person name="Spatafora J."/>
            <person name="Crous P."/>
            <person name="Grigoriev I."/>
        </authorList>
    </citation>
    <scope>NUCLEOTIDE SEQUENCE</scope>
    <source>
        <strain evidence="5">SCOH1-5</strain>
    </source>
</reference>
<evidence type="ECO:0000313" key="5">
    <source>
        <dbReference type="EMBL" id="KAF2213610.1"/>
    </source>
</evidence>
<feature type="region of interest" description="Disordered" evidence="3">
    <location>
        <begin position="43"/>
        <end position="70"/>
    </location>
</feature>
<dbReference type="Pfam" id="PF00172">
    <property type="entry name" value="Zn_clus"/>
    <property type="match status" value="1"/>
</dbReference>